<reference evidence="1" key="2">
    <citation type="submission" date="2025-03" db="EMBL/GenBank/DDBJ databases">
        <authorList>
            <consortium name="ELIXIR-Norway"/>
            <consortium name="Elixir Norway"/>
        </authorList>
    </citation>
    <scope>NUCLEOTIDE SEQUENCE</scope>
</reference>
<protein>
    <submittedName>
        <fullName evidence="1">Uncharacterized protein</fullName>
    </submittedName>
</protein>
<dbReference type="EMBL" id="OX596099">
    <property type="protein sequence ID" value="CAM9661442.1"/>
    <property type="molecule type" value="Genomic_DNA"/>
</dbReference>
<organism evidence="1 2">
    <name type="scientific">Rangifer tarandus platyrhynchus</name>
    <name type="common">Svalbard reindeer</name>
    <dbReference type="NCBI Taxonomy" id="3082113"/>
    <lineage>
        <taxon>Eukaryota</taxon>
        <taxon>Metazoa</taxon>
        <taxon>Chordata</taxon>
        <taxon>Craniata</taxon>
        <taxon>Vertebrata</taxon>
        <taxon>Euteleostomi</taxon>
        <taxon>Mammalia</taxon>
        <taxon>Eutheria</taxon>
        <taxon>Laurasiatheria</taxon>
        <taxon>Artiodactyla</taxon>
        <taxon>Ruminantia</taxon>
        <taxon>Pecora</taxon>
        <taxon>Cervidae</taxon>
        <taxon>Odocoileinae</taxon>
        <taxon>Rangifer</taxon>
    </lineage>
</organism>
<evidence type="ECO:0000313" key="2">
    <source>
        <dbReference type="Proteomes" id="UP001162501"/>
    </source>
</evidence>
<accession>A0AC59YFP3</accession>
<reference evidence="1" key="1">
    <citation type="submission" date="2023-05" db="EMBL/GenBank/DDBJ databases">
        <authorList>
            <consortium name="ELIXIR-Norway"/>
        </authorList>
    </citation>
    <scope>NUCLEOTIDE SEQUENCE</scope>
</reference>
<dbReference type="Proteomes" id="UP001162501">
    <property type="component" value="Chromosome 15"/>
</dbReference>
<proteinExistence type="predicted"/>
<name>A0AC59YFP3_RANTA</name>
<gene>
    <name evidence="1" type="ORF">MRATA1EN22A_LOCUS5651</name>
</gene>
<evidence type="ECO:0000313" key="1">
    <source>
        <dbReference type="EMBL" id="CAM9661442.1"/>
    </source>
</evidence>
<sequence>MTTDKEQAKNRRLLKCEGHILLWGKLGCGHRDRIGWTGKVTWQTNMGQRALGIRERKVPLVLSFLLGVQSPQSLLSPTRDRSSFSHLPLLTSSSKLASRKHNPLQRCSRAWNEDDLFHCYVELFASSLF</sequence>